<dbReference type="EMBL" id="MOEN01000021">
    <property type="protein sequence ID" value="OMH40285.1"/>
    <property type="molecule type" value="Genomic_DNA"/>
</dbReference>
<proteinExistence type="predicted"/>
<dbReference type="AlphaFoldDB" id="A0A1R1MKE8"/>
<organism evidence="1 2">
    <name type="scientific">Desulfurobacterium indicum</name>
    <dbReference type="NCBI Taxonomy" id="1914305"/>
    <lineage>
        <taxon>Bacteria</taxon>
        <taxon>Pseudomonadati</taxon>
        <taxon>Aquificota</taxon>
        <taxon>Aquificia</taxon>
        <taxon>Desulfurobacteriales</taxon>
        <taxon>Desulfurobacteriaceae</taxon>
        <taxon>Desulfurobacterium</taxon>
    </lineage>
</organism>
<gene>
    <name evidence="1" type="ORF">BLW93_05900</name>
</gene>
<dbReference type="Proteomes" id="UP000187408">
    <property type="component" value="Unassembled WGS sequence"/>
</dbReference>
<comment type="caution">
    <text evidence="1">The sequence shown here is derived from an EMBL/GenBank/DDBJ whole genome shotgun (WGS) entry which is preliminary data.</text>
</comment>
<dbReference type="RefSeq" id="WP_076713182.1">
    <property type="nucleotide sequence ID" value="NZ_MOEN01000021.1"/>
</dbReference>
<dbReference type="OrthoDB" id="14569at2"/>
<keyword evidence="2" id="KW-1185">Reference proteome</keyword>
<evidence type="ECO:0000313" key="1">
    <source>
        <dbReference type="EMBL" id="OMH40285.1"/>
    </source>
</evidence>
<sequence length="95" mass="10892">MDSYFREFLADIPDSGLGEDRICDVFVQRVYDDPAKATSFKWAVSIMRFKGNDLEEAKTLATFVNYKLALDFGKKVKEAFEKKGYETYLKGEVGE</sequence>
<accession>A0A1R1MKE8</accession>
<evidence type="ECO:0000313" key="2">
    <source>
        <dbReference type="Proteomes" id="UP000187408"/>
    </source>
</evidence>
<name>A0A1R1MKE8_9BACT</name>
<protein>
    <submittedName>
        <fullName evidence="1">Uncharacterized protein</fullName>
    </submittedName>
</protein>
<dbReference type="STRING" id="1914305.BLW93_05900"/>
<reference evidence="1 2" key="1">
    <citation type="submission" date="2016-10" db="EMBL/GenBank/DDBJ databases">
        <title>Genome sequence of a sulfur-reducing bacterium Desulfurobacterium indicum K6013.</title>
        <authorList>
            <person name="Cao J."/>
            <person name="Shao Z."/>
            <person name="Alain K."/>
            <person name="Jebbar M."/>
        </authorList>
    </citation>
    <scope>NUCLEOTIDE SEQUENCE [LARGE SCALE GENOMIC DNA]</scope>
    <source>
        <strain evidence="1 2">K6013</strain>
    </source>
</reference>